<evidence type="ECO:0000256" key="3">
    <source>
        <dbReference type="ARBA" id="ARBA00022801"/>
    </source>
</evidence>
<dbReference type="PROSITE" id="PS51892">
    <property type="entry name" value="SUBTILASE"/>
    <property type="match status" value="1"/>
</dbReference>
<sequence>MRHKPTMKRLGRRLGALTIGLTVFGTVVSPMATHAAERADKAPLADTARTKHVRVTADDNLKRIVAAAGGSVTVTLITGDKVQVGINADGEPVARDIKIAARADGSSVVFQTITREGTVHVVPSDALALLNDGSLDWGLFDLGELLTVVAAAKAGGEGEVGEVPVLVTYTGEAAARKAPKIAGASVDRELPSINGRAMEIADGGRWWREVRGKTDADTGRSAGSLPGVKKVWLDALAEIDLEDSVPQIGAKAAWDRGYDGAGVSVAVLDTGIDPNHPDVSGNLVEQVDFTASPTGARDGHGHGTHVAATVLGTGAASKGLRKGVAPGAKLRVGKVLRDDGKGFTSSIIAGMEWAAHSGAKVVNMSLGGQPTDGADPLSQSLNELSRTTGTLFVVAAGNSGPQSETVGAPGAADEALTVAAVDKTDKMASFSSRGPRVGDGGAKPDIAAPGVAIVAARAAGTEMGTVVDEHYTSANGTSMATPHVAGAAALIAQQRPEMTGDEIKSVLMSTATDLAHEVSAQGVGRVDLAAALDPTITTSGNLDFGRQDYPSNAPITKKITYTNRTDEAITLKLAASVSRGEKPAPAGLVTLGTDEVVVPANGSADVPVTLDGSVLGADGLYGTYNGRVTARDTTGTVRTTSLVSAYLEPEMFPLTVNVIRPPGVTDFRYNWTNFLPLDEKELQGGPVGPIDNPVVPITRRFVPGTYSVGAMVGWLDAAGKWNNALPVAPEVKLTKATTVTFDLRNLKPLEVQAPEPTENYERRYVVNRTSTTGAWGMKTMLSNDYSSGKWWSLPTAKVRMGTLTHDLHSVQTTPVVTMQAVGGGAPFRLDARYHAPDVSTGTGLRTWQDNGETVQGQVRFSVPRLPTEGRIPVVYAGTGTTAEFGKVNARGKLALLTPTDICTDLYMCDFPKLRDERVAAAHAAGAVGVMVAAPGLGSLGSVFGQFVTCEDKLESCPPVEPYAALPIVRVPQGEADRLIKRIDAAPSKVEIRLGGSTTPTVYASRHITKGQIPSNLPYRLEKEQLDRVDHHLHGERRLEVADLTWQQHSKDAPTAETLHLPRTPMQQTLTTYVKRQDDAIHRFDMVWAEHARPSVLVREGSERQDVIFGGRTEVLWNQGPTVPGAVTQLRTKSGFTLATETPCVGCRQGNTFHPTFAMSSSSGGPQAPVGFVLGIAFPELLNGAPACMPPACSFRLLNQSGDEVTPRADWGEPALRGHRDTAADPGLGSRR</sequence>
<dbReference type="InterPro" id="IPR023828">
    <property type="entry name" value="Peptidase_S8_Ser-AS"/>
</dbReference>
<feature type="active site" description="Charge relay system" evidence="5 6">
    <location>
        <position position="302"/>
    </location>
</feature>
<dbReference type="KEGG" id="scad:DN051_38400"/>
<dbReference type="InterPro" id="IPR050131">
    <property type="entry name" value="Peptidase_S8_subtilisin-like"/>
</dbReference>
<dbReference type="PANTHER" id="PTHR43806">
    <property type="entry name" value="PEPTIDASE S8"/>
    <property type="match status" value="1"/>
</dbReference>
<evidence type="ECO:0000256" key="7">
    <source>
        <dbReference type="RuleBase" id="RU003355"/>
    </source>
</evidence>
<dbReference type="GO" id="GO:0006508">
    <property type="term" value="P:proteolysis"/>
    <property type="evidence" value="ECO:0007669"/>
    <property type="project" value="UniProtKB-KW"/>
</dbReference>
<protein>
    <recommendedName>
        <fullName evidence="9">Peptidase S8/S53 domain-containing protein</fullName>
    </recommendedName>
</protein>
<evidence type="ECO:0000256" key="4">
    <source>
        <dbReference type="ARBA" id="ARBA00022825"/>
    </source>
</evidence>
<dbReference type="PROSITE" id="PS00138">
    <property type="entry name" value="SUBTILASE_SER"/>
    <property type="match status" value="1"/>
</dbReference>
<dbReference type="GO" id="GO:0004252">
    <property type="term" value="F:serine-type endopeptidase activity"/>
    <property type="evidence" value="ECO:0007669"/>
    <property type="project" value="UniProtKB-UniRule"/>
</dbReference>
<dbReference type="PROSITE" id="PS00136">
    <property type="entry name" value="SUBTILASE_ASP"/>
    <property type="match status" value="1"/>
</dbReference>
<comment type="similarity">
    <text evidence="1 6 7">Belongs to the peptidase S8 family.</text>
</comment>
<keyword evidence="3 6" id="KW-0378">Hydrolase</keyword>
<feature type="compositionally biased region" description="Basic and acidic residues" evidence="8">
    <location>
        <begin position="1205"/>
        <end position="1222"/>
    </location>
</feature>
<evidence type="ECO:0000259" key="9">
    <source>
        <dbReference type="Pfam" id="PF00082"/>
    </source>
</evidence>
<gene>
    <name evidence="10" type="ORF">DN051_38400</name>
</gene>
<accession>A0A2Z4JA37</accession>
<dbReference type="Gene3D" id="3.40.50.200">
    <property type="entry name" value="Peptidase S8/S53 domain"/>
    <property type="match status" value="1"/>
</dbReference>
<keyword evidence="11" id="KW-1185">Reference proteome</keyword>
<dbReference type="InterPro" id="IPR015500">
    <property type="entry name" value="Peptidase_S8_subtilisin-rel"/>
</dbReference>
<dbReference type="InterPro" id="IPR046450">
    <property type="entry name" value="PA_dom_sf"/>
</dbReference>
<name>A0A2Z4JA37_9ACTN</name>
<evidence type="ECO:0000313" key="10">
    <source>
        <dbReference type="EMBL" id="AWW41787.1"/>
    </source>
</evidence>
<dbReference type="SUPFAM" id="SSF52743">
    <property type="entry name" value="Subtilisin-like"/>
    <property type="match status" value="1"/>
</dbReference>
<dbReference type="AlphaFoldDB" id="A0A2Z4JA37"/>
<dbReference type="CDD" id="cd07487">
    <property type="entry name" value="Peptidases_S8_1"/>
    <property type="match status" value="1"/>
</dbReference>
<proteinExistence type="inferred from homology"/>
<dbReference type="PRINTS" id="PR00723">
    <property type="entry name" value="SUBTILISIN"/>
</dbReference>
<dbReference type="InterPro" id="IPR023827">
    <property type="entry name" value="Peptidase_S8_Asp-AS"/>
</dbReference>
<dbReference type="InterPro" id="IPR000209">
    <property type="entry name" value="Peptidase_S8/S53_dom"/>
</dbReference>
<dbReference type="InterPro" id="IPR036852">
    <property type="entry name" value="Peptidase_S8/S53_dom_sf"/>
</dbReference>
<feature type="region of interest" description="Disordered" evidence="8">
    <location>
        <begin position="1205"/>
        <end position="1231"/>
    </location>
</feature>
<dbReference type="Gene3D" id="3.50.30.30">
    <property type="match status" value="1"/>
</dbReference>
<dbReference type="PANTHER" id="PTHR43806:SF65">
    <property type="entry name" value="SERINE PROTEASE APRX"/>
    <property type="match status" value="1"/>
</dbReference>
<keyword evidence="4 6" id="KW-0720">Serine protease</keyword>
<feature type="domain" description="Peptidase S8/S53" evidence="9">
    <location>
        <begin position="260"/>
        <end position="524"/>
    </location>
</feature>
<evidence type="ECO:0000256" key="6">
    <source>
        <dbReference type="PROSITE-ProRule" id="PRU01240"/>
    </source>
</evidence>
<evidence type="ECO:0000256" key="5">
    <source>
        <dbReference type="PIRSR" id="PIRSR615500-1"/>
    </source>
</evidence>
<keyword evidence="2 6" id="KW-0645">Protease</keyword>
<evidence type="ECO:0000256" key="8">
    <source>
        <dbReference type="SAM" id="MobiDB-lite"/>
    </source>
</evidence>
<dbReference type="Proteomes" id="UP000249616">
    <property type="component" value="Chromosome"/>
</dbReference>
<organism evidence="10 11">
    <name type="scientific">Streptomyces cadmiisoli</name>
    <dbReference type="NCBI Taxonomy" id="2184053"/>
    <lineage>
        <taxon>Bacteria</taxon>
        <taxon>Bacillati</taxon>
        <taxon>Actinomycetota</taxon>
        <taxon>Actinomycetes</taxon>
        <taxon>Kitasatosporales</taxon>
        <taxon>Streptomycetaceae</taxon>
        <taxon>Streptomyces</taxon>
        <taxon>Streptomyces aurantiacus group</taxon>
    </lineage>
</organism>
<feature type="active site" description="Charge relay system" evidence="5 6">
    <location>
        <position position="478"/>
    </location>
</feature>
<feature type="active site" description="Charge relay system" evidence="5 6">
    <location>
        <position position="269"/>
    </location>
</feature>
<dbReference type="SUPFAM" id="SSF52025">
    <property type="entry name" value="PA domain"/>
    <property type="match status" value="1"/>
</dbReference>
<dbReference type="EMBL" id="CP030073">
    <property type="protein sequence ID" value="AWW41787.1"/>
    <property type="molecule type" value="Genomic_DNA"/>
</dbReference>
<evidence type="ECO:0000256" key="2">
    <source>
        <dbReference type="ARBA" id="ARBA00022670"/>
    </source>
</evidence>
<evidence type="ECO:0000313" key="11">
    <source>
        <dbReference type="Proteomes" id="UP000249616"/>
    </source>
</evidence>
<dbReference type="Pfam" id="PF00082">
    <property type="entry name" value="Peptidase_S8"/>
    <property type="match status" value="1"/>
</dbReference>
<evidence type="ECO:0000256" key="1">
    <source>
        <dbReference type="ARBA" id="ARBA00011073"/>
    </source>
</evidence>
<reference evidence="10 11" key="1">
    <citation type="journal article" date="2019" name="Int. J. Syst. Evol. Microbiol.">
        <title>Streptomyces cadmiisoli sp. nov., a novel actinomycete isolated from cadmium-contaminated soil.</title>
        <authorList>
            <person name="Li K."/>
            <person name="Tang X."/>
            <person name="Zhao J."/>
            <person name="Guo Y."/>
            <person name="Tang Y."/>
            <person name="Gao J."/>
        </authorList>
    </citation>
    <scope>NUCLEOTIDE SEQUENCE [LARGE SCALE GENOMIC DNA]</scope>
    <source>
        <strain evidence="10 11">ZFG47</strain>
    </source>
</reference>